<accession>A0A117S1P9</accession>
<evidence type="ECO:0000259" key="4">
    <source>
        <dbReference type="Pfam" id="PF07282"/>
    </source>
</evidence>
<proteinExistence type="predicted"/>
<dbReference type="STRING" id="909626.AQJ91_07270"/>
<keyword evidence="7" id="KW-1185">Reference proteome</keyword>
<dbReference type="RefSeq" id="WP_067017609.1">
    <property type="nucleotide sequence ID" value="NZ_KQ949077.1"/>
</dbReference>
<dbReference type="Pfam" id="PF07282">
    <property type="entry name" value="Cas12f1-like_TNB"/>
    <property type="match status" value="1"/>
</dbReference>
<dbReference type="Proteomes" id="UP000053260">
    <property type="component" value="Unassembled WGS sequence"/>
</dbReference>
<evidence type="ECO:0000256" key="1">
    <source>
        <dbReference type="ARBA" id="ARBA00022723"/>
    </source>
</evidence>
<dbReference type="InterPro" id="IPR021027">
    <property type="entry name" value="Transposase_put_HTH"/>
</dbReference>
<dbReference type="AlphaFoldDB" id="A0A117S1P9"/>
<dbReference type="InterPro" id="IPR010095">
    <property type="entry name" value="Cas12f1-like_TNB"/>
</dbReference>
<organism evidence="6 7">
    <name type="scientific">Streptomyces dysideae</name>
    <dbReference type="NCBI Taxonomy" id="909626"/>
    <lineage>
        <taxon>Bacteria</taxon>
        <taxon>Bacillati</taxon>
        <taxon>Actinomycetota</taxon>
        <taxon>Actinomycetes</taxon>
        <taxon>Kitasatosporales</taxon>
        <taxon>Streptomycetaceae</taxon>
        <taxon>Streptomyces</taxon>
    </lineage>
</organism>
<feature type="domain" description="Cas12f1-like TNB" evidence="4">
    <location>
        <begin position="127"/>
        <end position="169"/>
    </location>
</feature>
<dbReference type="GO" id="GO:0003677">
    <property type="term" value="F:DNA binding"/>
    <property type="evidence" value="ECO:0007669"/>
    <property type="project" value="UniProtKB-KW"/>
</dbReference>
<keyword evidence="1" id="KW-0479">Metal-binding</keyword>
<evidence type="ECO:0000256" key="3">
    <source>
        <dbReference type="ARBA" id="ARBA00023125"/>
    </source>
</evidence>
<protein>
    <submittedName>
        <fullName evidence="6">Uncharacterized protein</fullName>
    </submittedName>
</protein>
<keyword evidence="3" id="KW-0238">DNA-binding</keyword>
<evidence type="ECO:0000313" key="6">
    <source>
        <dbReference type="EMBL" id="KUO21922.1"/>
    </source>
</evidence>
<dbReference type="EMBL" id="LMXB01000021">
    <property type="protein sequence ID" value="KUO21922.1"/>
    <property type="molecule type" value="Genomic_DNA"/>
</dbReference>
<dbReference type="GO" id="GO:0046872">
    <property type="term" value="F:metal ion binding"/>
    <property type="evidence" value="ECO:0007669"/>
    <property type="project" value="UniProtKB-KW"/>
</dbReference>
<feature type="domain" description="Transposase putative helix-turn-helix" evidence="5">
    <location>
        <begin position="1"/>
        <end position="45"/>
    </location>
</feature>
<evidence type="ECO:0000256" key="2">
    <source>
        <dbReference type="ARBA" id="ARBA00022833"/>
    </source>
</evidence>
<comment type="caution">
    <text evidence="6">The sequence shown here is derived from an EMBL/GenBank/DDBJ whole genome shotgun (WGS) entry which is preliminary data.</text>
</comment>
<name>A0A117S1P9_9ACTN</name>
<sequence>MKLLYNYRIHPNSEQEQILARFFGCARVVHNDGLRMRHEAYKRGEPFITDAQLQKLVITAAKGTGERQWLKEAPSVALVQSLGDLHAASRNFFAWRRGDRKGPKVKGMGTRRGRLGKSVHDQSLGVFARTLEAKCHRYGRAFIKVDRWFPSTQLCSPPGYGALRGADCSPQGLRRDKTPVEPA</sequence>
<evidence type="ECO:0000259" key="5">
    <source>
        <dbReference type="Pfam" id="PF12323"/>
    </source>
</evidence>
<keyword evidence="2" id="KW-0862">Zinc</keyword>
<dbReference type="Pfam" id="PF12323">
    <property type="entry name" value="HTH_OrfB_IS605"/>
    <property type="match status" value="1"/>
</dbReference>
<gene>
    <name evidence="6" type="ORF">AQJ91_07270</name>
</gene>
<reference evidence="6 7" key="1">
    <citation type="submission" date="2015-10" db="EMBL/GenBank/DDBJ databases">
        <title>Draft genome sequence of Streptomyces sp. RV15, isolated from a marine sponge.</title>
        <authorList>
            <person name="Ruckert C."/>
            <person name="Abdelmohsen U.R."/>
            <person name="Winkler A."/>
            <person name="Hentschel U."/>
            <person name="Kalinowski J."/>
            <person name="Kampfer P."/>
            <person name="Glaeser S."/>
        </authorList>
    </citation>
    <scope>NUCLEOTIDE SEQUENCE [LARGE SCALE GENOMIC DNA]</scope>
    <source>
        <strain evidence="6 7">RV15</strain>
    </source>
</reference>
<evidence type="ECO:0000313" key="7">
    <source>
        <dbReference type="Proteomes" id="UP000053260"/>
    </source>
</evidence>